<dbReference type="InterPro" id="IPR036890">
    <property type="entry name" value="HATPase_C_sf"/>
</dbReference>
<dbReference type="PRINTS" id="PR00775">
    <property type="entry name" value="HEATSHOCK90"/>
</dbReference>
<dbReference type="Proteomes" id="UP000824366">
    <property type="component" value="Chromosome"/>
</dbReference>
<evidence type="ECO:0000313" key="6">
    <source>
        <dbReference type="EMBL" id="BCO28329.1"/>
    </source>
</evidence>
<evidence type="ECO:0000259" key="5">
    <source>
        <dbReference type="Pfam" id="PF24391"/>
    </source>
</evidence>
<dbReference type="InterPro" id="IPR020575">
    <property type="entry name" value="Hsp90_N"/>
</dbReference>
<evidence type="ECO:0000256" key="2">
    <source>
        <dbReference type="ARBA" id="ARBA00022741"/>
    </source>
</evidence>
<evidence type="ECO:0000256" key="3">
    <source>
        <dbReference type="ARBA" id="ARBA00022840"/>
    </source>
</evidence>
<accession>A0ABN6D8F3</accession>
<dbReference type="PANTHER" id="PTHR11528">
    <property type="entry name" value="HEAT SHOCK PROTEIN 90 FAMILY MEMBER"/>
    <property type="match status" value="1"/>
</dbReference>
<evidence type="ECO:0000256" key="1">
    <source>
        <dbReference type="ARBA" id="ARBA00008239"/>
    </source>
</evidence>
<evidence type="ECO:0000256" key="4">
    <source>
        <dbReference type="ARBA" id="ARBA00023186"/>
    </source>
</evidence>
<dbReference type="Gene3D" id="3.30.565.10">
    <property type="entry name" value="Histidine kinase-like ATPase, C-terminal domain"/>
    <property type="match status" value="1"/>
</dbReference>
<evidence type="ECO:0000313" key="7">
    <source>
        <dbReference type="Proteomes" id="UP000824366"/>
    </source>
</evidence>
<keyword evidence="4" id="KW-0143">Chaperone</keyword>
<name>A0ABN6D8F3_9BURK</name>
<protein>
    <submittedName>
        <fullName evidence="6">Chaperone protein HtpG</fullName>
    </submittedName>
</protein>
<dbReference type="Pfam" id="PF24391">
    <property type="entry name" value="HD-CE"/>
    <property type="match status" value="1"/>
</dbReference>
<proteinExistence type="inferred from homology"/>
<keyword evidence="2" id="KW-0547">Nucleotide-binding</keyword>
<dbReference type="InterPro" id="IPR001404">
    <property type="entry name" value="Hsp90_fam"/>
</dbReference>
<sequence length="954" mass="107719">MADVRKTLDHFEPWLEQSGMPFFPGFTDHSPRHINEVLVTASSLISDEAHALLSPEDITVLVLAVLLHDSGMHLTQDGFRALVQKKLTTLVSGLGDRPWNQLWTEFLSEASRFGEDRLNNIFGDSEPFNFSQLDLTDLSEKDCLLCGEFVRRHHARLAHEIAVDRVPMTNGLGLEIIGLDIDLKDLAGLVARSHGMSIRSTFSYIENKYVRIAEYRNIKIPYLMAILRISDYVQVKSDRAIKSLLSIKELRSPISRQEWRNHFAVRDVTTRDKDPEAMFVHAAPADVKTYLRLTSLFKDIQRELDDSWATIGEVYGRMGDLCKLGINIRRLRSNLDDQHHFASTVSYIPRKASFATSGPELLKLLVGPLYDYKFEIGIRELVQNAIDACKERSDLNGDSNCNVVVEIDETADGSGWVCVTDTGVGMTLDTVTNYFLIAGASFRNSDVWKQQHTDSNGKSKVLRGGRFGVGALAAFLLGDEISVKTRHANSSETDGLEFSAKIDDPVIELKKAKAPIGTSIRVWISQPDVMKVLRPKQSMEHELFEENIKIELDTWDAVDWFAQNNPNISYHWAGFVEQWSTETNSTRKVRREASFTPKKYLVPIDTDTQWNDLPTPEPYKRIAWQHPPEENRKNGDTEYRVRSNSKIVVNGIRVETINRYLNNSLSLTNENKFEGPDFKIIRPSIAIYDPSGICPINLQRSNVAFDRMGFDDLLGRDILQRFMEKVIVEAPKELTVKSYFEYAEAIGSVHGVEFELSMAPPICATNKGVFLVTPRFFESLKIERLFFVNADAASTARLAGILSDGEALIFAKDHNWGEQARLAWFRSIYGSLTEAWRANSRGFPELQHVGELGIIKNATWNLANTKGKVAKQILKRLSTNSISKTMIFVRSNNVTSTIAEKHLLQIQSIFQKLSDVCEVSVWLLQHSAKGDSTIKSPLCEEWLRTVGAPLLEIS</sequence>
<dbReference type="EMBL" id="AP024238">
    <property type="protein sequence ID" value="BCO28329.1"/>
    <property type="molecule type" value="Genomic_DNA"/>
</dbReference>
<dbReference type="SUPFAM" id="SSF55874">
    <property type="entry name" value="ATPase domain of HSP90 chaperone/DNA topoisomerase II/histidine kinase"/>
    <property type="match status" value="1"/>
</dbReference>
<dbReference type="Pfam" id="PF13589">
    <property type="entry name" value="HATPase_c_3"/>
    <property type="match status" value="1"/>
</dbReference>
<keyword evidence="7" id="KW-1185">Reference proteome</keyword>
<organism evidence="6 7">
    <name type="scientific">Rhodoferax lithotrophicus</name>
    <dbReference type="NCBI Taxonomy" id="2798804"/>
    <lineage>
        <taxon>Bacteria</taxon>
        <taxon>Pseudomonadati</taxon>
        <taxon>Pseudomonadota</taxon>
        <taxon>Betaproteobacteria</taxon>
        <taxon>Burkholderiales</taxon>
        <taxon>Comamonadaceae</taxon>
        <taxon>Rhodoferax</taxon>
    </lineage>
</organism>
<reference evidence="6 7" key="1">
    <citation type="journal article" date="2021" name="Microbiol. Spectr.">
        <title>A Single Bacterium Capable of Oxidation and Reduction of Iron at Circumneutral pH.</title>
        <authorList>
            <person name="Kato S."/>
            <person name="Ohkuma M."/>
        </authorList>
    </citation>
    <scope>NUCLEOTIDE SEQUENCE [LARGE SCALE GENOMIC DNA]</scope>
    <source>
        <strain evidence="6 7">MIZ03</strain>
    </source>
</reference>
<feature type="domain" description="HD-CE" evidence="5">
    <location>
        <begin position="23"/>
        <end position="305"/>
    </location>
</feature>
<dbReference type="InterPro" id="IPR056471">
    <property type="entry name" value="HD-CE"/>
</dbReference>
<keyword evidence="3" id="KW-0067">ATP-binding</keyword>
<comment type="similarity">
    <text evidence="1">Belongs to the heat shock protein 90 family.</text>
</comment>
<gene>
    <name evidence="6" type="ORF">MIZ03_3229</name>
</gene>